<dbReference type="InterPro" id="IPR001867">
    <property type="entry name" value="OmpR/PhoB-type_DNA-bd"/>
</dbReference>
<dbReference type="InterPro" id="IPR011006">
    <property type="entry name" value="CheY-like_superfamily"/>
</dbReference>
<dbReference type="PANTHER" id="PTHR48111">
    <property type="entry name" value="REGULATOR OF RPOS"/>
    <property type="match status" value="1"/>
</dbReference>
<dbReference type="Gene3D" id="1.10.10.10">
    <property type="entry name" value="Winged helix-like DNA-binding domain superfamily/Winged helix DNA-binding domain"/>
    <property type="match status" value="1"/>
</dbReference>
<feature type="modified residue" description="4-aspartylphosphate" evidence="6">
    <location>
        <position position="54"/>
    </location>
</feature>
<comment type="caution">
    <text evidence="10">The sequence shown here is derived from an EMBL/GenBank/DDBJ whole genome shotgun (WGS) entry which is preliminary data.</text>
</comment>
<keyword evidence="3" id="KW-0805">Transcription regulation</keyword>
<dbReference type="Proteomes" id="UP000433309">
    <property type="component" value="Unassembled WGS sequence"/>
</dbReference>
<dbReference type="PANTHER" id="PTHR48111:SF4">
    <property type="entry name" value="DNA-BINDING DUAL TRANSCRIPTIONAL REGULATOR OMPR"/>
    <property type="match status" value="1"/>
</dbReference>
<dbReference type="GO" id="GO:0032993">
    <property type="term" value="C:protein-DNA complex"/>
    <property type="evidence" value="ECO:0007669"/>
    <property type="project" value="TreeGrafter"/>
</dbReference>
<evidence type="ECO:0000259" key="9">
    <source>
        <dbReference type="PROSITE" id="PS51755"/>
    </source>
</evidence>
<evidence type="ECO:0000256" key="6">
    <source>
        <dbReference type="PROSITE-ProRule" id="PRU00169"/>
    </source>
</evidence>
<gene>
    <name evidence="10" type="ORF">GJ699_07705</name>
</gene>
<dbReference type="RefSeq" id="WP_154374756.1">
    <property type="nucleotide sequence ID" value="NZ_WKJK01000003.1"/>
</dbReference>
<feature type="domain" description="Response regulatory" evidence="8">
    <location>
        <begin position="5"/>
        <end position="118"/>
    </location>
</feature>
<dbReference type="AlphaFoldDB" id="A0A6I2KV09"/>
<reference evidence="10 11" key="1">
    <citation type="submission" date="2019-11" db="EMBL/GenBank/DDBJ databases">
        <title>Novel species isolated from a subtropical stream in China.</title>
        <authorList>
            <person name="Lu H."/>
        </authorList>
    </citation>
    <scope>NUCLEOTIDE SEQUENCE [LARGE SCALE GENOMIC DNA]</scope>
    <source>
        <strain evidence="10 11">FT80W</strain>
    </source>
</reference>
<keyword evidence="2" id="KW-0902">Two-component regulatory system</keyword>
<dbReference type="Gene3D" id="3.40.50.2300">
    <property type="match status" value="1"/>
</dbReference>
<name>A0A6I2KV09_9BURK</name>
<dbReference type="GO" id="GO:0000976">
    <property type="term" value="F:transcription cis-regulatory region binding"/>
    <property type="evidence" value="ECO:0007669"/>
    <property type="project" value="TreeGrafter"/>
</dbReference>
<dbReference type="SUPFAM" id="SSF46894">
    <property type="entry name" value="C-terminal effector domain of the bipartite response regulators"/>
    <property type="match status" value="1"/>
</dbReference>
<accession>A0A6I2KV09</accession>
<evidence type="ECO:0000313" key="11">
    <source>
        <dbReference type="Proteomes" id="UP000433309"/>
    </source>
</evidence>
<evidence type="ECO:0000259" key="8">
    <source>
        <dbReference type="PROSITE" id="PS50110"/>
    </source>
</evidence>
<dbReference type="FunFam" id="3.40.50.2300:FF:000001">
    <property type="entry name" value="DNA-binding response regulator PhoB"/>
    <property type="match status" value="1"/>
</dbReference>
<evidence type="ECO:0000256" key="1">
    <source>
        <dbReference type="ARBA" id="ARBA00022553"/>
    </source>
</evidence>
<evidence type="ECO:0000256" key="3">
    <source>
        <dbReference type="ARBA" id="ARBA00023015"/>
    </source>
</evidence>
<dbReference type="GO" id="GO:0006355">
    <property type="term" value="P:regulation of DNA-templated transcription"/>
    <property type="evidence" value="ECO:0007669"/>
    <property type="project" value="InterPro"/>
</dbReference>
<evidence type="ECO:0000256" key="5">
    <source>
        <dbReference type="ARBA" id="ARBA00023163"/>
    </source>
</evidence>
<dbReference type="Pfam" id="PF00486">
    <property type="entry name" value="Trans_reg_C"/>
    <property type="match status" value="1"/>
</dbReference>
<dbReference type="InterPro" id="IPR039420">
    <property type="entry name" value="WalR-like"/>
</dbReference>
<dbReference type="SMART" id="SM00862">
    <property type="entry name" value="Trans_reg_C"/>
    <property type="match status" value="1"/>
</dbReference>
<feature type="DNA-binding region" description="OmpR/PhoB-type" evidence="7">
    <location>
        <begin position="149"/>
        <end position="249"/>
    </location>
</feature>
<dbReference type="GO" id="GO:0000156">
    <property type="term" value="F:phosphorelay response regulator activity"/>
    <property type="evidence" value="ECO:0007669"/>
    <property type="project" value="TreeGrafter"/>
</dbReference>
<keyword evidence="11" id="KW-1185">Reference proteome</keyword>
<protein>
    <submittedName>
        <fullName evidence="10">Response regulator</fullName>
    </submittedName>
</protein>
<dbReference type="SMART" id="SM00448">
    <property type="entry name" value="REC"/>
    <property type="match status" value="1"/>
</dbReference>
<evidence type="ECO:0000256" key="7">
    <source>
        <dbReference type="PROSITE-ProRule" id="PRU01091"/>
    </source>
</evidence>
<dbReference type="InterPro" id="IPR016032">
    <property type="entry name" value="Sig_transdc_resp-reg_C-effctor"/>
</dbReference>
<dbReference type="CDD" id="cd17574">
    <property type="entry name" value="REC_OmpR"/>
    <property type="match status" value="1"/>
</dbReference>
<keyword evidence="4 7" id="KW-0238">DNA-binding</keyword>
<dbReference type="PROSITE" id="PS51755">
    <property type="entry name" value="OMPR_PHOB"/>
    <property type="match status" value="1"/>
</dbReference>
<dbReference type="Gene3D" id="6.10.250.690">
    <property type="match status" value="1"/>
</dbReference>
<dbReference type="CDD" id="cd00383">
    <property type="entry name" value="trans_reg_C"/>
    <property type="match status" value="1"/>
</dbReference>
<evidence type="ECO:0000313" key="10">
    <source>
        <dbReference type="EMBL" id="MRW89865.1"/>
    </source>
</evidence>
<dbReference type="SUPFAM" id="SSF52172">
    <property type="entry name" value="CheY-like"/>
    <property type="match status" value="1"/>
</dbReference>
<dbReference type="PROSITE" id="PS50110">
    <property type="entry name" value="RESPONSE_REGULATORY"/>
    <property type="match status" value="1"/>
</dbReference>
<dbReference type="Pfam" id="PF00072">
    <property type="entry name" value="Response_reg"/>
    <property type="match status" value="1"/>
</dbReference>
<proteinExistence type="predicted"/>
<keyword evidence="5" id="KW-0804">Transcription</keyword>
<evidence type="ECO:0000256" key="2">
    <source>
        <dbReference type="ARBA" id="ARBA00023012"/>
    </source>
</evidence>
<keyword evidence="1 6" id="KW-0597">Phosphoprotein</keyword>
<dbReference type="EMBL" id="WKJK01000003">
    <property type="protein sequence ID" value="MRW89865.1"/>
    <property type="molecule type" value="Genomic_DNA"/>
</dbReference>
<dbReference type="InterPro" id="IPR036388">
    <property type="entry name" value="WH-like_DNA-bd_sf"/>
</dbReference>
<dbReference type="InterPro" id="IPR001789">
    <property type="entry name" value="Sig_transdc_resp-reg_receiver"/>
</dbReference>
<evidence type="ECO:0000256" key="4">
    <source>
        <dbReference type="ARBA" id="ARBA00023125"/>
    </source>
</evidence>
<feature type="domain" description="OmpR/PhoB-type" evidence="9">
    <location>
        <begin position="149"/>
        <end position="249"/>
    </location>
</feature>
<organism evidence="10 11">
    <name type="scientific">Duganella guangzhouensis</name>
    <dbReference type="NCBI Taxonomy" id="2666084"/>
    <lineage>
        <taxon>Bacteria</taxon>
        <taxon>Pseudomonadati</taxon>
        <taxon>Pseudomonadota</taxon>
        <taxon>Betaproteobacteria</taxon>
        <taxon>Burkholderiales</taxon>
        <taxon>Oxalobacteraceae</taxon>
        <taxon>Telluria group</taxon>
        <taxon>Duganella</taxon>
    </lineage>
</organism>
<sequence>MTTTPILLVEDDPEIRAPLADFLEGKGYRVHQAASAEAALQLLTQHSVELALLDVMLPGMDGLELCRRLRASDGPRIIMLTALAEATDKVIGLELGADDYVAKPFDLRELLARIRAALRRPASAAPESATAAAAATAAASAAGRDAPAELSMQFSGYTFFPYRRFVRSPSGVRIPLTGAETDLLLVFCQHARQILSREALIGLTRGKNFPIAARSVDLVVSRLRRKLAGERANEDTIRTIRADGYAFQPDVVFN</sequence>
<dbReference type="GO" id="GO:0005829">
    <property type="term" value="C:cytosol"/>
    <property type="evidence" value="ECO:0007669"/>
    <property type="project" value="TreeGrafter"/>
</dbReference>